<keyword evidence="3" id="KW-0812">Transmembrane</keyword>
<dbReference type="RefSeq" id="WP_154320693.1">
    <property type="nucleotide sequence ID" value="NZ_CP046045.1"/>
</dbReference>
<feature type="signal peptide" evidence="7">
    <location>
        <begin position="1"/>
        <end position="43"/>
    </location>
</feature>
<dbReference type="Proteomes" id="UP000405075">
    <property type="component" value="Chromosome"/>
</dbReference>
<name>A0AAP9GUV6_9GAMM</name>
<organism evidence="9 10">
    <name type="scientific">Acinetobacter towneri</name>
    <dbReference type="NCBI Taxonomy" id="202956"/>
    <lineage>
        <taxon>Bacteria</taxon>
        <taxon>Pseudomonadati</taxon>
        <taxon>Pseudomonadota</taxon>
        <taxon>Gammaproteobacteria</taxon>
        <taxon>Moraxellales</taxon>
        <taxon>Moraxellaceae</taxon>
        <taxon>Acinetobacter</taxon>
    </lineage>
</organism>
<reference evidence="10" key="1">
    <citation type="submission" date="2019-11" db="EMBL/GenBank/DDBJ databases">
        <title>Escherichia coli 1916D6.</title>
        <authorList>
            <person name="Yao H."/>
            <person name="Du X."/>
            <person name="Yu R."/>
            <person name="Li A."/>
        </authorList>
    </citation>
    <scope>NUCLEOTIDE SEQUENCE [LARGE SCALE GENOMIC DNA]</scope>
    <source>
        <strain evidence="10">19110F47</strain>
    </source>
</reference>
<keyword evidence="6" id="KW-0998">Cell outer membrane</keyword>
<dbReference type="PANTHER" id="PTHR12815">
    <property type="entry name" value="SORTING AND ASSEMBLY MACHINERY SAMM50 PROTEIN FAMILY MEMBER"/>
    <property type="match status" value="1"/>
</dbReference>
<evidence type="ECO:0000256" key="7">
    <source>
        <dbReference type="SAM" id="SignalP"/>
    </source>
</evidence>
<feature type="domain" description="Bacterial surface antigen (D15)" evidence="8">
    <location>
        <begin position="629"/>
        <end position="932"/>
    </location>
</feature>
<dbReference type="AlphaFoldDB" id="A0AAP9GUV6"/>
<keyword evidence="2" id="KW-1134">Transmembrane beta strand</keyword>
<evidence type="ECO:0000313" key="9">
    <source>
        <dbReference type="EMBL" id="QGM27504.1"/>
    </source>
</evidence>
<evidence type="ECO:0000256" key="1">
    <source>
        <dbReference type="ARBA" id="ARBA00004370"/>
    </source>
</evidence>
<dbReference type="EMBL" id="CP046045">
    <property type="protein sequence ID" value="QGM27504.1"/>
    <property type="molecule type" value="Genomic_DNA"/>
</dbReference>
<dbReference type="InterPro" id="IPR000184">
    <property type="entry name" value="Bac_surfAg_D15"/>
</dbReference>
<feature type="chain" id="PRO_5043019177" evidence="7">
    <location>
        <begin position="44"/>
        <end position="934"/>
    </location>
</feature>
<keyword evidence="5" id="KW-0472">Membrane</keyword>
<dbReference type="GO" id="GO:0009306">
    <property type="term" value="P:protein secretion"/>
    <property type="evidence" value="ECO:0007669"/>
    <property type="project" value="TreeGrafter"/>
</dbReference>
<evidence type="ECO:0000256" key="3">
    <source>
        <dbReference type="ARBA" id="ARBA00022692"/>
    </source>
</evidence>
<protein>
    <submittedName>
        <fullName evidence="9">BamA/TamA family outer membrane protein</fullName>
    </submittedName>
</protein>
<gene>
    <name evidence="9" type="ORF">GJD93_07355</name>
</gene>
<evidence type="ECO:0000259" key="8">
    <source>
        <dbReference type="Pfam" id="PF01103"/>
    </source>
</evidence>
<dbReference type="Gene3D" id="3.10.20.310">
    <property type="entry name" value="membrane protein fhac"/>
    <property type="match status" value="1"/>
</dbReference>
<dbReference type="GO" id="GO:0009279">
    <property type="term" value="C:cell outer membrane"/>
    <property type="evidence" value="ECO:0007669"/>
    <property type="project" value="UniProtKB-SubCell"/>
</dbReference>
<evidence type="ECO:0000256" key="6">
    <source>
        <dbReference type="ARBA" id="ARBA00023237"/>
    </source>
</evidence>
<dbReference type="PANTHER" id="PTHR12815:SF47">
    <property type="entry name" value="TRANSLOCATION AND ASSEMBLY MODULE SUBUNIT TAMA"/>
    <property type="match status" value="1"/>
</dbReference>
<evidence type="ECO:0000256" key="5">
    <source>
        <dbReference type="ARBA" id="ARBA00023136"/>
    </source>
</evidence>
<evidence type="ECO:0000256" key="4">
    <source>
        <dbReference type="ARBA" id="ARBA00022729"/>
    </source>
</evidence>
<proteinExistence type="predicted"/>
<dbReference type="InterPro" id="IPR039910">
    <property type="entry name" value="D15-like"/>
</dbReference>
<evidence type="ECO:0000256" key="2">
    <source>
        <dbReference type="ARBA" id="ARBA00022452"/>
    </source>
</evidence>
<sequence length="934" mass="104488">MLVNTNFKKSVLCSSMHAILCWNMPKKLGLSLFLGLVASSSFAESLTVPNSNAQLAENPVPLQTPTAEEAQNLAAEIKQLAAAQGKDSAQDLQKIEEALEQAQTPEFNSLEMLQQQQQAGASFAEFQPIEFEDLEDLPIAPVDQGLANEIFQVAEQAKQEAMLDRNGQVPETLVQDATQQELLQIDQAPVNVDQLITNIQADSNFVVEANPNDTLMTELGWMTQVENADKPGFFRRLLYKVRPPRELNTAKVPRISADVVITANGANGTQNSIGEVSPDAYRTAVDHLSANIKAKLSSFTQESFADFPSALPQLRTLSNQAAQAVGFYNAEFKFEKLSDSRVRVQVVPNPPVAIKQQNIEFTGEGQYEAQFQVIGVLPDQEVDDVFNHGLYEQTKKRITDAASDNGYFDSYWRLHDVKVAQPQNTADINLRYETGERYKLGNVEFRMSDPNQEFPLDMDILQSMVTWQDNADYTFWRVNGLANNLTNSRYFNYTLVDTIRPDPVEYPLELPPDIQALVDQQKLSVYDATVVDQKRVVSSQEVTQSVVNEAEFAGTEEGASNDKLRMLQAQQEDKQSEEERLKQQARIDKKIPVIVTLNADRLNSAEVGAGYGTDTGVRLRGQYRRAIVNKRGHSFDANLELSQIRQAIDGRYNIPYNHPLNDYVALVGGYEREERDDVAQGGGLMIESAVAGVDRVIKNPMGSWQHTFGLRYRLDRLTEDGTVFLEKVPDAFIANGDVEQQSLLLGYEVSRTDSNRRVNPSKGFRQIYKIELGSESLLSDADLAILNAGWRFIYSLGENDDHQFVGRSDLGYIYTEDFNKVPYNLRYFTGGDQSLRGFDYKSLTPQIEGFKIGGQALAVGSLEYNYQFKEGWRAAVFSDFGNAYDKDFSNDTEYSVGLGVRWASPIGPIRIDVASGISDDNHPIRLHFFIGSQL</sequence>
<evidence type="ECO:0000313" key="10">
    <source>
        <dbReference type="Proteomes" id="UP000405075"/>
    </source>
</evidence>
<dbReference type="Gene3D" id="2.40.160.50">
    <property type="entry name" value="membrane protein fhac: a member of the omp85/tpsb transporter family"/>
    <property type="match status" value="1"/>
</dbReference>
<dbReference type="GO" id="GO:0097347">
    <property type="term" value="C:TAM protein secretion complex"/>
    <property type="evidence" value="ECO:0007669"/>
    <property type="project" value="TreeGrafter"/>
</dbReference>
<dbReference type="Pfam" id="PF01103">
    <property type="entry name" value="Omp85"/>
    <property type="match status" value="1"/>
</dbReference>
<comment type="subcellular location">
    <subcellularLocation>
        <location evidence="1">Membrane</location>
    </subcellularLocation>
</comment>
<accession>A0AAP9GUV6</accession>
<keyword evidence="4 7" id="KW-0732">Signal</keyword>